<organism evidence="1">
    <name type="scientific">Anopheles darlingi</name>
    <name type="common">Mosquito</name>
    <dbReference type="NCBI Taxonomy" id="43151"/>
    <lineage>
        <taxon>Eukaryota</taxon>
        <taxon>Metazoa</taxon>
        <taxon>Ecdysozoa</taxon>
        <taxon>Arthropoda</taxon>
        <taxon>Hexapoda</taxon>
        <taxon>Insecta</taxon>
        <taxon>Pterygota</taxon>
        <taxon>Neoptera</taxon>
        <taxon>Endopterygota</taxon>
        <taxon>Diptera</taxon>
        <taxon>Nematocera</taxon>
        <taxon>Culicoidea</taxon>
        <taxon>Culicidae</taxon>
        <taxon>Anophelinae</taxon>
        <taxon>Anopheles</taxon>
    </lineage>
</organism>
<reference evidence="1" key="1">
    <citation type="submission" date="2018-01" db="EMBL/GenBank/DDBJ databases">
        <title>An insight into the sialome of Amazonian anophelines.</title>
        <authorList>
            <person name="Ribeiro J.M."/>
            <person name="Scarpassa V."/>
            <person name="Calvo E."/>
        </authorList>
    </citation>
    <scope>NUCLEOTIDE SEQUENCE</scope>
</reference>
<sequence length="108" mass="11671">MAAFGALEIPQIVLALQRTASAGRGTGTVTTLRTTVTLATGRILPFLSLATGHSGATVDDDHFTHRWLIIVLPGTDTPASDRNYRWFQHTLLLLLLPLCIALLQGGHR</sequence>
<evidence type="ECO:0000313" key="1">
    <source>
        <dbReference type="EMBL" id="MBW74810.1"/>
    </source>
</evidence>
<name>A0A2M4DB47_ANODA</name>
<dbReference type="EMBL" id="GGFL01010632">
    <property type="protein sequence ID" value="MBW74810.1"/>
    <property type="molecule type" value="Transcribed_RNA"/>
</dbReference>
<accession>A0A2M4DB47</accession>
<proteinExistence type="predicted"/>
<protein>
    <submittedName>
        <fullName evidence="1">Putative secreted protein</fullName>
    </submittedName>
</protein>
<dbReference type="AlphaFoldDB" id="A0A2M4DB47"/>